<dbReference type="VEuPathDB" id="VectorBase:AMEM006794"/>
<evidence type="ECO:0000313" key="3">
    <source>
        <dbReference type="Proteomes" id="UP000075903"/>
    </source>
</evidence>
<evidence type="ECO:0000313" key="2">
    <source>
        <dbReference type="EnsemblMetazoa" id="AMEM006794-PA"/>
    </source>
</evidence>
<dbReference type="AlphaFoldDB" id="A0A182V0G7"/>
<dbReference type="EnsemblMetazoa" id="AMEM006794-RA">
    <property type="protein sequence ID" value="AMEM006794-PA"/>
    <property type="gene ID" value="AMEM006794"/>
</dbReference>
<keyword evidence="3" id="KW-1185">Reference proteome</keyword>
<keyword evidence="1" id="KW-0472">Membrane</keyword>
<feature type="transmembrane region" description="Helical" evidence="1">
    <location>
        <begin position="183"/>
        <end position="207"/>
    </location>
</feature>
<protein>
    <submittedName>
        <fullName evidence="2">Uncharacterized protein</fullName>
    </submittedName>
</protein>
<dbReference type="Proteomes" id="UP000075903">
    <property type="component" value="Unassembled WGS sequence"/>
</dbReference>
<sequence>MPKAGRWNRYDRLNVADLNLAPVLGDAGCVANTHYSHHSYRLGMSVDRVDLRPRGQLQRMAQVEITLVDEHSPEGGILAGHFEHYLLEQVLPLALLHLLDTNVVIDEQQLRNCDTLAVVSRESFSPWVVVVDVSDCDMLTLTSGARGVLAVSTSPSSSEELTNDNVTLLIVSDSSPAALRSRLSVLAVLFSAVVSPIVSPIWSRLLLRKLSKT</sequence>
<evidence type="ECO:0000256" key="1">
    <source>
        <dbReference type="SAM" id="Phobius"/>
    </source>
</evidence>
<keyword evidence="1" id="KW-1133">Transmembrane helix</keyword>
<keyword evidence="1" id="KW-0812">Transmembrane</keyword>
<name>A0A182V0G7_ANOME</name>
<organism evidence="2 3">
    <name type="scientific">Anopheles merus</name>
    <name type="common">Mosquito</name>
    <dbReference type="NCBI Taxonomy" id="30066"/>
    <lineage>
        <taxon>Eukaryota</taxon>
        <taxon>Metazoa</taxon>
        <taxon>Ecdysozoa</taxon>
        <taxon>Arthropoda</taxon>
        <taxon>Hexapoda</taxon>
        <taxon>Insecta</taxon>
        <taxon>Pterygota</taxon>
        <taxon>Neoptera</taxon>
        <taxon>Endopterygota</taxon>
        <taxon>Diptera</taxon>
        <taxon>Nematocera</taxon>
        <taxon>Culicoidea</taxon>
        <taxon>Culicidae</taxon>
        <taxon>Anophelinae</taxon>
        <taxon>Anopheles</taxon>
    </lineage>
</organism>
<proteinExistence type="predicted"/>
<reference evidence="2" key="1">
    <citation type="submission" date="2020-05" db="UniProtKB">
        <authorList>
            <consortium name="EnsemblMetazoa"/>
        </authorList>
    </citation>
    <scope>IDENTIFICATION</scope>
    <source>
        <strain evidence="2">MAF</strain>
    </source>
</reference>
<accession>A0A182V0G7</accession>